<dbReference type="PANTHER" id="PTHR35665:SF1">
    <property type="entry name" value="PROTEIN LKAAEAR1"/>
    <property type="match status" value="1"/>
</dbReference>
<evidence type="ECO:0000313" key="1">
    <source>
        <dbReference type="EMBL" id="PIO05590.1"/>
    </source>
</evidence>
<dbReference type="AlphaFoldDB" id="A0A2G9PQP5"/>
<reference evidence="2" key="1">
    <citation type="journal article" date="2017" name="Nat. Commun.">
        <title>The North American bullfrog draft genome provides insight into hormonal regulation of long noncoding RNA.</title>
        <authorList>
            <person name="Hammond S.A."/>
            <person name="Warren R.L."/>
            <person name="Vandervalk B.P."/>
            <person name="Kucuk E."/>
            <person name="Khan H."/>
            <person name="Gibb E.A."/>
            <person name="Pandoh P."/>
            <person name="Kirk H."/>
            <person name="Zhao Y."/>
            <person name="Jones M."/>
            <person name="Mungall A.J."/>
            <person name="Coope R."/>
            <person name="Pleasance S."/>
            <person name="Moore R.A."/>
            <person name="Holt R.A."/>
            <person name="Round J.M."/>
            <person name="Ohora S."/>
            <person name="Walle B.V."/>
            <person name="Veldhoen N."/>
            <person name="Helbing C.C."/>
            <person name="Birol I."/>
        </authorList>
    </citation>
    <scope>NUCLEOTIDE SEQUENCE [LARGE SCALE GENOMIC DNA]</scope>
</reference>
<gene>
    <name evidence="1" type="ORF">AB205_0046950</name>
</gene>
<proteinExistence type="predicted"/>
<protein>
    <submittedName>
        <fullName evidence="1">Uncharacterized protein</fullName>
    </submittedName>
</protein>
<dbReference type="InterPro" id="IPR029152">
    <property type="entry name" value="LKAAEAR1"/>
</dbReference>
<dbReference type="Proteomes" id="UP000228934">
    <property type="component" value="Unassembled WGS sequence"/>
</dbReference>
<name>A0A2G9PQP5_AQUCT</name>
<organism evidence="1 2">
    <name type="scientific">Aquarana catesbeiana</name>
    <name type="common">American bullfrog</name>
    <name type="synonym">Rana catesbeiana</name>
    <dbReference type="NCBI Taxonomy" id="8400"/>
    <lineage>
        <taxon>Eukaryota</taxon>
        <taxon>Metazoa</taxon>
        <taxon>Chordata</taxon>
        <taxon>Craniata</taxon>
        <taxon>Vertebrata</taxon>
        <taxon>Euteleostomi</taxon>
        <taxon>Amphibia</taxon>
        <taxon>Batrachia</taxon>
        <taxon>Anura</taxon>
        <taxon>Neobatrachia</taxon>
        <taxon>Ranoidea</taxon>
        <taxon>Ranidae</taxon>
        <taxon>Aquarana</taxon>
    </lineage>
</organism>
<accession>A0A2G9PQP5</accession>
<dbReference type="EMBL" id="KV922512">
    <property type="protein sequence ID" value="PIO05590.1"/>
    <property type="molecule type" value="Genomic_DNA"/>
</dbReference>
<dbReference type="OrthoDB" id="10045727at2759"/>
<sequence>MTSERQLPDAQELNNLISCQPTARDAIRLEVFLPPRTHTADSRDSLRRIQRERVEDLLEDDQGLLTNRIL</sequence>
<evidence type="ECO:0000313" key="2">
    <source>
        <dbReference type="Proteomes" id="UP000228934"/>
    </source>
</evidence>
<dbReference type="PANTHER" id="PTHR35665">
    <property type="entry name" value="PROTEIN LKAAEAR1"/>
    <property type="match status" value="1"/>
</dbReference>
<dbReference type="Pfam" id="PF15478">
    <property type="entry name" value="LKAAEAR"/>
    <property type="match status" value="1"/>
</dbReference>
<keyword evidence="2" id="KW-1185">Reference proteome</keyword>